<accession>A0ABD1SET0</accession>
<comment type="similarity">
    <text evidence="1">Belongs to the cyclin family. Cyclin D subfamily.</text>
</comment>
<dbReference type="Gene3D" id="1.10.472.10">
    <property type="entry name" value="Cyclin-like"/>
    <property type="match status" value="2"/>
</dbReference>
<dbReference type="PROSITE" id="PS00292">
    <property type="entry name" value="CYCLINS"/>
    <property type="match status" value="1"/>
</dbReference>
<dbReference type="GO" id="GO:0051301">
    <property type="term" value="P:cell division"/>
    <property type="evidence" value="ECO:0007669"/>
    <property type="project" value="UniProtKB-KW"/>
</dbReference>
<evidence type="ECO:0000313" key="8">
    <source>
        <dbReference type="EMBL" id="KAL2498898.1"/>
    </source>
</evidence>
<evidence type="ECO:0000256" key="1">
    <source>
        <dbReference type="ARBA" id="ARBA00009065"/>
    </source>
</evidence>
<organism evidence="8 9">
    <name type="scientific">Abeliophyllum distichum</name>
    <dbReference type="NCBI Taxonomy" id="126358"/>
    <lineage>
        <taxon>Eukaryota</taxon>
        <taxon>Viridiplantae</taxon>
        <taxon>Streptophyta</taxon>
        <taxon>Embryophyta</taxon>
        <taxon>Tracheophyta</taxon>
        <taxon>Spermatophyta</taxon>
        <taxon>Magnoliopsida</taxon>
        <taxon>eudicotyledons</taxon>
        <taxon>Gunneridae</taxon>
        <taxon>Pentapetalae</taxon>
        <taxon>asterids</taxon>
        <taxon>lamiids</taxon>
        <taxon>Lamiales</taxon>
        <taxon>Oleaceae</taxon>
        <taxon>Forsythieae</taxon>
        <taxon>Abeliophyllum</taxon>
    </lineage>
</organism>
<dbReference type="InterPro" id="IPR013763">
    <property type="entry name" value="Cyclin-like_dom"/>
</dbReference>
<dbReference type="AlphaFoldDB" id="A0ABD1SET0"/>
<keyword evidence="2" id="KW-0132">Cell division</keyword>
<dbReference type="Pfam" id="PF02984">
    <property type="entry name" value="Cyclin_C"/>
    <property type="match status" value="1"/>
</dbReference>
<dbReference type="InterPro" id="IPR004367">
    <property type="entry name" value="Cyclin_C-dom"/>
</dbReference>
<feature type="domain" description="Cyclin-like" evidence="6">
    <location>
        <begin position="105"/>
        <end position="193"/>
    </location>
</feature>
<dbReference type="FunFam" id="1.10.472.10:FF:000040">
    <property type="entry name" value="D6-type cyclin"/>
    <property type="match status" value="1"/>
</dbReference>
<evidence type="ECO:0000256" key="2">
    <source>
        <dbReference type="ARBA" id="ARBA00022618"/>
    </source>
</evidence>
<evidence type="ECO:0000256" key="4">
    <source>
        <dbReference type="ARBA" id="ARBA00023306"/>
    </source>
</evidence>
<gene>
    <name evidence="8" type="ORF">Adt_24448</name>
</gene>
<protein>
    <submittedName>
        <fullName evidence="8">Cyclin-D4-1</fullName>
    </submittedName>
</protein>
<name>A0ABD1SET0_9LAMI</name>
<dbReference type="InterPro" id="IPR036915">
    <property type="entry name" value="Cyclin-like_sf"/>
</dbReference>
<dbReference type="SMART" id="SM01332">
    <property type="entry name" value="Cyclin_C"/>
    <property type="match status" value="1"/>
</dbReference>
<dbReference type="SMART" id="SM00385">
    <property type="entry name" value="CYCLIN"/>
    <property type="match status" value="1"/>
</dbReference>
<evidence type="ECO:0000259" key="6">
    <source>
        <dbReference type="SMART" id="SM00385"/>
    </source>
</evidence>
<dbReference type="CDD" id="cd20544">
    <property type="entry name" value="CYCLIN_AtCycD-like_rpt2"/>
    <property type="match status" value="1"/>
</dbReference>
<reference evidence="9" key="1">
    <citation type="submission" date="2024-07" db="EMBL/GenBank/DDBJ databases">
        <title>Two chromosome-level genome assemblies of Korean endemic species Abeliophyllum distichum and Forsythia ovata (Oleaceae).</title>
        <authorList>
            <person name="Jang H."/>
        </authorList>
    </citation>
    <scope>NUCLEOTIDE SEQUENCE [LARGE SCALE GENOMIC DNA]</scope>
</reference>
<keyword evidence="3 5" id="KW-0195">Cyclin</keyword>
<keyword evidence="9" id="KW-1185">Reference proteome</keyword>
<dbReference type="FunFam" id="1.10.472.10:FF:000034">
    <property type="entry name" value="D2/4-type cyclin"/>
    <property type="match status" value="1"/>
</dbReference>
<sequence length="360" mass="40424">MDCSNSYDCTASDLLCNEETKSLCFDDDDLVNPFNDVSCQTNDDKGMSFVNGGPDSEPLVHLPCLSEESIGLMVERELEHMPRDDYLNRLRSGDMDMSVRREAVDWMCKAHAHYRFGALCLCLAINYFDRFQSVYELPRGKTWGFQLLAVACLSLAAKMEEIEVPSTVDLQVGEPKFLFEGKTIRRMELLVLSVLKWKMQAYTPCNFIDYFLRKTTKDGEFPSGPWISRSIQLILSTIKGIDFLEFRPSEVAAAIAIYVSGEEIQAMDIDKTLSCFIRVEKGRVLKCLELIQDLTSISRTCSSTTTTITANMAIGTVPSSVPQSPNGVLEAACLSYKSDERTVGSYPNSSDTKRRKLDQM</sequence>
<evidence type="ECO:0000259" key="7">
    <source>
        <dbReference type="SMART" id="SM01332"/>
    </source>
</evidence>
<dbReference type="Proteomes" id="UP001604336">
    <property type="component" value="Unassembled WGS sequence"/>
</dbReference>
<feature type="domain" description="Cyclin C-terminal" evidence="7">
    <location>
        <begin position="202"/>
        <end position="337"/>
    </location>
</feature>
<evidence type="ECO:0000256" key="5">
    <source>
        <dbReference type="RuleBase" id="RU000383"/>
    </source>
</evidence>
<dbReference type="InterPro" id="IPR039361">
    <property type="entry name" value="Cyclin"/>
</dbReference>
<comment type="caution">
    <text evidence="8">The sequence shown here is derived from an EMBL/GenBank/DDBJ whole genome shotgun (WGS) entry which is preliminary data.</text>
</comment>
<dbReference type="PANTHER" id="PTHR10177">
    <property type="entry name" value="CYCLINS"/>
    <property type="match status" value="1"/>
</dbReference>
<dbReference type="InterPro" id="IPR006671">
    <property type="entry name" value="Cyclin_N"/>
</dbReference>
<proteinExistence type="inferred from homology"/>
<dbReference type="Pfam" id="PF00134">
    <property type="entry name" value="Cyclin_N"/>
    <property type="match status" value="1"/>
</dbReference>
<dbReference type="InterPro" id="IPR048258">
    <property type="entry name" value="Cyclins_cyclin-box"/>
</dbReference>
<dbReference type="SUPFAM" id="SSF47954">
    <property type="entry name" value="Cyclin-like"/>
    <property type="match status" value="2"/>
</dbReference>
<dbReference type="CDD" id="cd20543">
    <property type="entry name" value="CYCLIN_AtCycD-like_rpt1"/>
    <property type="match status" value="1"/>
</dbReference>
<evidence type="ECO:0000313" key="9">
    <source>
        <dbReference type="Proteomes" id="UP001604336"/>
    </source>
</evidence>
<evidence type="ECO:0000256" key="3">
    <source>
        <dbReference type="ARBA" id="ARBA00023127"/>
    </source>
</evidence>
<dbReference type="EMBL" id="JBFOLK010000007">
    <property type="protein sequence ID" value="KAL2498898.1"/>
    <property type="molecule type" value="Genomic_DNA"/>
</dbReference>
<keyword evidence="4" id="KW-0131">Cell cycle</keyword>